<feature type="compositionally biased region" description="Polar residues" evidence="1">
    <location>
        <begin position="29"/>
        <end position="43"/>
    </location>
</feature>
<dbReference type="EMBL" id="AP014961">
    <property type="protein sequence ID" value="BAS92757.1"/>
    <property type="molecule type" value="Genomic_DNA"/>
</dbReference>
<evidence type="ECO:0000313" key="2">
    <source>
        <dbReference type="EMBL" id="BAS92757.1"/>
    </source>
</evidence>
<feature type="region of interest" description="Disordered" evidence="1">
    <location>
        <begin position="18"/>
        <end position="53"/>
    </location>
</feature>
<feature type="region of interest" description="Disordered" evidence="1">
    <location>
        <begin position="77"/>
        <end position="116"/>
    </location>
</feature>
<dbReference type="PaxDb" id="39947-A0A0P0WJ54"/>
<reference evidence="2 3" key="2">
    <citation type="journal article" date="2013" name="Plant Cell Physiol.">
        <title>Rice Annotation Project Database (RAP-DB): an integrative and interactive database for rice genomics.</title>
        <authorList>
            <person name="Sakai H."/>
            <person name="Lee S.S."/>
            <person name="Tanaka T."/>
            <person name="Numa H."/>
            <person name="Kim J."/>
            <person name="Kawahara Y."/>
            <person name="Wakimoto H."/>
            <person name="Yang C.C."/>
            <person name="Iwamoto M."/>
            <person name="Abe T."/>
            <person name="Yamada Y."/>
            <person name="Muto A."/>
            <person name="Inokuchi H."/>
            <person name="Ikemura T."/>
            <person name="Matsumoto T."/>
            <person name="Sasaki T."/>
            <person name="Itoh T."/>
        </authorList>
    </citation>
    <scope>NUCLEOTIDE SEQUENCE [LARGE SCALE GENOMIC DNA]</scope>
    <source>
        <strain evidence="3">cv. Nipponbare</strain>
    </source>
</reference>
<name>A0A0P0WJ54_ORYSJ</name>
<evidence type="ECO:0000313" key="3">
    <source>
        <dbReference type="Proteomes" id="UP000059680"/>
    </source>
</evidence>
<accession>A0A0P0WJ54</accession>
<organism evidence="2 3">
    <name type="scientific">Oryza sativa subsp. japonica</name>
    <name type="common">Rice</name>
    <dbReference type="NCBI Taxonomy" id="39947"/>
    <lineage>
        <taxon>Eukaryota</taxon>
        <taxon>Viridiplantae</taxon>
        <taxon>Streptophyta</taxon>
        <taxon>Embryophyta</taxon>
        <taxon>Tracheophyta</taxon>
        <taxon>Spermatophyta</taxon>
        <taxon>Magnoliopsida</taxon>
        <taxon>Liliopsida</taxon>
        <taxon>Poales</taxon>
        <taxon>Poaceae</taxon>
        <taxon>BOP clade</taxon>
        <taxon>Oryzoideae</taxon>
        <taxon>Oryzeae</taxon>
        <taxon>Oryzinae</taxon>
        <taxon>Oryza</taxon>
        <taxon>Oryza sativa</taxon>
    </lineage>
</organism>
<dbReference type="AlphaFoldDB" id="A0A0P0WJ54"/>
<keyword evidence="3" id="KW-1185">Reference proteome</keyword>
<feature type="compositionally biased region" description="Low complexity" evidence="1">
    <location>
        <begin position="95"/>
        <end position="110"/>
    </location>
</feature>
<reference evidence="3" key="1">
    <citation type="journal article" date="2005" name="Nature">
        <title>The map-based sequence of the rice genome.</title>
        <authorList>
            <consortium name="International rice genome sequencing project (IRGSP)"/>
            <person name="Matsumoto T."/>
            <person name="Wu J."/>
            <person name="Kanamori H."/>
            <person name="Katayose Y."/>
            <person name="Fujisawa M."/>
            <person name="Namiki N."/>
            <person name="Mizuno H."/>
            <person name="Yamamoto K."/>
            <person name="Antonio B.A."/>
            <person name="Baba T."/>
            <person name="Sakata K."/>
            <person name="Nagamura Y."/>
            <person name="Aoki H."/>
            <person name="Arikawa K."/>
            <person name="Arita K."/>
            <person name="Bito T."/>
            <person name="Chiden Y."/>
            <person name="Fujitsuka N."/>
            <person name="Fukunaka R."/>
            <person name="Hamada M."/>
            <person name="Harada C."/>
            <person name="Hayashi A."/>
            <person name="Hijishita S."/>
            <person name="Honda M."/>
            <person name="Hosokawa S."/>
            <person name="Ichikawa Y."/>
            <person name="Idonuma A."/>
            <person name="Iijima M."/>
            <person name="Ikeda M."/>
            <person name="Ikeno M."/>
            <person name="Ito K."/>
            <person name="Ito S."/>
            <person name="Ito T."/>
            <person name="Ito Y."/>
            <person name="Ito Y."/>
            <person name="Iwabuchi A."/>
            <person name="Kamiya K."/>
            <person name="Karasawa W."/>
            <person name="Kurita K."/>
            <person name="Katagiri S."/>
            <person name="Kikuta A."/>
            <person name="Kobayashi H."/>
            <person name="Kobayashi N."/>
            <person name="Machita K."/>
            <person name="Maehara T."/>
            <person name="Masukawa M."/>
            <person name="Mizubayashi T."/>
            <person name="Mukai Y."/>
            <person name="Nagasaki H."/>
            <person name="Nagata Y."/>
            <person name="Naito S."/>
            <person name="Nakashima M."/>
            <person name="Nakama Y."/>
            <person name="Nakamichi Y."/>
            <person name="Nakamura M."/>
            <person name="Meguro A."/>
            <person name="Negishi M."/>
            <person name="Ohta I."/>
            <person name="Ohta T."/>
            <person name="Okamoto M."/>
            <person name="Ono N."/>
            <person name="Saji S."/>
            <person name="Sakaguchi M."/>
            <person name="Sakai K."/>
            <person name="Shibata M."/>
            <person name="Shimokawa T."/>
            <person name="Song J."/>
            <person name="Takazaki Y."/>
            <person name="Terasawa K."/>
            <person name="Tsugane M."/>
            <person name="Tsuji K."/>
            <person name="Ueda S."/>
            <person name="Waki K."/>
            <person name="Yamagata H."/>
            <person name="Yamamoto M."/>
            <person name="Yamamoto S."/>
            <person name="Yamane H."/>
            <person name="Yoshiki S."/>
            <person name="Yoshihara R."/>
            <person name="Yukawa K."/>
            <person name="Zhong H."/>
            <person name="Yano M."/>
            <person name="Yuan Q."/>
            <person name="Ouyang S."/>
            <person name="Liu J."/>
            <person name="Jones K.M."/>
            <person name="Gansberger K."/>
            <person name="Moffat K."/>
            <person name="Hill J."/>
            <person name="Bera J."/>
            <person name="Fadrosh D."/>
            <person name="Jin S."/>
            <person name="Johri S."/>
            <person name="Kim M."/>
            <person name="Overton L."/>
            <person name="Reardon M."/>
            <person name="Tsitrin T."/>
            <person name="Vuong H."/>
            <person name="Weaver B."/>
            <person name="Ciecko A."/>
            <person name="Tallon L."/>
            <person name="Jackson J."/>
            <person name="Pai G."/>
            <person name="Aken S.V."/>
            <person name="Utterback T."/>
            <person name="Reidmuller S."/>
            <person name="Feldblyum T."/>
            <person name="Hsiao J."/>
            <person name="Zismann V."/>
            <person name="Iobst S."/>
            <person name="de Vazeille A.R."/>
            <person name="Buell C.R."/>
            <person name="Ying K."/>
            <person name="Li Y."/>
            <person name="Lu T."/>
            <person name="Huang Y."/>
            <person name="Zhao Q."/>
            <person name="Feng Q."/>
            <person name="Zhang L."/>
            <person name="Zhu J."/>
            <person name="Weng Q."/>
            <person name="Mu J."/>
            <person name="Lu Y."/>
            <person name="Fan D."/>
            <person name="Liu Y."/>
            <person name="Guan J."/>
            <person name="Zhang Y."/>
            <person name="Yu S."/>
            <person name="Liu X."/>
            <person name="Zhang Y."/>
            <person name="Hong G."/>
            <person name="Han B."/>
            <person name="Choisne N."/>
            <person name="Demange N."/>
            <person name="Orjeda G."/>
            <person name="Samain S."/>
            <person name="Cattolico L."/>
            <person name="Pelletier E."/>
            <person name="Couloux A."/>
            <person name="Segurens B."/>
            <person name="Wincker P."/>
            <person name="D'Hont A."/>
            <person name="Scarpelli C."/>
            <person name="Weissenbach J."/>
            <person name="Salanoubat M."/>
            <person name="Quetier F."/>
            <person name="Yu Y."/>
            <person name="Kim H.R."/>
            <person name="Rambo T."/>
            <person name="Currie J."/>
            <person name="Collura K."/>
            <person name="Luo M."/>
            <person name="Yang T."/>
            <person name="Ammiraju J.S.S."/>
            <person name="Engler F."/>
            <person name="Soderlund C."/>
            <person name="Wing R.A."/>
            <person name="Palmer L.E."/>
            <person name="de la Bastide M."/>
            <person name="Spiegel L."/>
            <person name="Nascimento L."/>
            <person name="Zutavern T."/>
            <person name="O'Shaughnessy A."/>
            <person name="Dike S."/>
            <person name="Dedhia N."/>
            <person name="Preston R."/>
            <person name="Balija V."/>
            <person name="McCombie W.R."/>
            <person name="Chow T."/>
            <person name="Chen H."/>
            <person name="Chung M."/>
            <person name="Chen C."/>
            <person name="Shaw J."/>
            <person name="Wu H."/>
            <person name="Hsiao K."/>
            <person name="Chao Y."/>
            <person name="Chu M."/>
            <person name="Cheng C."/>
            <person name="Hour A."/>
            <person name="Lee P."/>
            <person name="Lin S."/>
            <person name="Lin Y."/>
            <person name="Liou J."/>
            <person name="Liu S."/>
            <person name="Hsing Y."/>
            <person name="Raghuvanshi S."/>
            <person name="Mohanty A."/>
            <person name="Bharti A.K."/>
            <person name="Gaur A."/>
            <person name="Gupta V."/>
            <person name="Kumar D."/>
            <person name="Ravi V."/>
            <person name="Vij S."/>
            <person name="Kapur A."/>
            <person name="Khurana P."/>
            <person name="Khurana P."/>
            <person name="Khurana J.P."/>
            <person name="Tyagi A.K."/>
            <person name="Gaikwad K."/>
            <person name="Singh A."/>
            <person name="Dalal V."/>
            <person name="Srivastava S."/>
            <person name="Dixit A."/>
            <person name="Pal A.K."/>
            <person name="Ghazi I.A."/>
            <person name="Yadav M."/>
            <person name="Pandit A."/>
            <person name="Bhargava A."/>
            <person name="Sureshbabu K."/>
            <person name="Batra K."/>
            <person name="Sharma T.R."/>
            <person name="Mohapatra T."/>
            <person name="Singh N.K."/>
            <person name="Messing J."/>
            <person name="Nelson A.B."/>
            <person name="Fuks G."/>
            <person name="Kavchok S."/>
            <person name="Keizer G."/>
            <person name="Linton E."/>
            <person name="Llaca V."/>
            <person name="Song R."/>
            <person name="Tanyolac B."/>
            <person name="Young S."/>
            <person name="Ho-Il K."/>
            <person name="Hahn J.H."/>
            <person name="Sangsakoo G."/>
            <person name="Vanavichit A."/>
            <person name="de Mattos Luiz.A.T."/>
            <person name="Zimmer P.D."/>
            <person name="Malone G."/>
            <person name="Dellagostin O."/>
            <person name="de Oliveira A.C."/>
            <person name="Bevan M."/>
            <person name="Bancroft I."/>
            <person name="Minx P."/>
            <person name="Cordum H."/>
            <person name="Wilson R."/>
            <person name="Cheng Z."/>
            <person name="Jin W."/>
            <person name="Jiang J."/>
            <person name="Leong S.A."/>
            <person name="Iwama H."/>
            <person name="Gojobori T."/>
            <person name="Itoh T."/>
            <person name="Niimura Y."/>
            <person name="Fujii Y."/>
            <person name="Habara T."/>
            <person name="Sakai H."/>
            <person name="Sato Y."/>
            <person name="Wilson G."/>
            <person name="Kumar K."/>
            <person name="McCouch S."/>
            <person name="Juretic N."/>
            <person name="Hoen D."/>
            <person name="Wright S."/>
            <person name="Bruskiewich R."/>
            <person name="Bureau T."/>
            <person name="Miyao A."/>
            <person name="Hirochika H."/>
            <person name="Nishikawa T."/>
            <person name="Kadowaki K."/>
            <person name="Sugiura M."/>
            <person name="Burr B."/>
            <person name="Sasaki T."/>
        </authorList>
    </citation>
    <scope>NUCLEOTIDE SEQUENCE [LARGE SCALE GENOMIC DNA]</scope>
    <source>
        <strain evidence="3">cv. Nipponbare</strain>
    </source>
</reference>
<dbReference type="Gramene" id="Os05t0206800-00">
    <property type="protein sequence ID" value="Os05t0206800-00"/>
    <property type="gene ID" value="Os05g0206800"/>
</dbReference>
<proteinExistence type="predicted"/>
<evidence type="ECO:0000256" key="1">
    <source>
        <dbReference type="SAM" id="MobiDB-lite"/>
    </source>
</evidence>
<reference evidence="2 3" key="3">
    <citation type="journal article" date="2013" name="Rice">
        <title>Improvement of the Oryza sativa Nipponbare reference genome using next generation sequence and optical map data.</title>
        <authorList>
            <person name="Kawahara Y."/>
            <person name="de la Bastide M."/>
            <person name="Hamilton J.P."/>
            <person name="Kanamori H."/>
            <person name="McCombie W.R."/>
            <person name="Ouyang S."/>
            <person name="Schwartz D.C."/>
            <person name="Tanaka T."/>
            <person name="Wu J."/>
            <person name="Zhou S."/>
            <person name="Childs K.L."/>
            <person name="Davidson R.M."/>
            <person name="Lin H."/>
            <person name="Quesada-Ocampo L."/>
            <person name="Vaillancourt B."/>
            <person name="Sakai H."/>
            <person name="Lee S.S."/>
            <person name="Kim J."/>
            <person name="Numa H."/>
            <person name="Itoh T."/>
            <person name="Buell C.R."/>
            <person name="Matsumoto T."/>
        </authorList>
    </citation>
    <scope>NUCLEOTIDE SEQUENCE [LARGE SCALE GENOMIC DNA]</scope>
    <source>
        <strain evidence="3">cv. Nipponbare</strain>
    </source>
</reference>
<protein>
    <submittedName>
        <fullName evidence="2">Os05g0206800 protein</fullName>
    </submittedName>
</protein>
<dbReference type="InParanoid" id="A0A0P0WJ54"/>
<feature type="compositionally biased region" description="Polar residues" evidence="1">
    <location>
        <begin position="77"/>
        <end position="86"/>
    </location>
</feature>
<dbReference type="Proteomes" id="UP000059680">
    <property type="component" value="Chromosome 5"/>
</dbReference>
<sequence>MYTSENRAPAATWKMVLAPPSSNARKRQCSSQTRRAISANSANHGVPGSAAPALAAAPRCAVLPKKAASIRSCTTDRYLSRRNSPSAPHRELRASRNSAAGAALSSANSSKSRRRS</sequence>
<gene>
    <name evidence="2" type="ordered locus">Os05g0206800</name>
    <name evidence="2" type="ORF">OSNPB_050206800</name>
</gene>